<feature type="transmembrane region" description="Helical" evidence="1">
    <location>
        <begin position="118"/>
        <end position="136"/>
    </location>
</feature>
<dbReference type="Proteomes" id="UP000557772">
    <property type="component" value="Unassembled WGS sequence"/>
</dbReference>
<dbReference type="RefSeq" id="WP_171151912.1">
    <property type="nucleotide sequence ID" value="NZ_JABENB010000001.1"/>
</dbReference>
<dbReference type="Pfam" id="PF07077">
    <property type="entry name" value="DUF1345"/>
    <property type="match status" value="1"/>
</dbReference>
<feature type="transmembrane region" description="Helical" evidence="1">
    <location>
        <begin position="12"/>
        <end position="31"/>
    </location>
</feature>
<feature type="transmembrane region" description="Helical" evidence="1">
    <location>
        <begin position="78"/>
        <end position="98"/>
    </location>
</feature>
<dbReference type="EMBL" id="JABENB010000001">
    <property type="protein sequence ID" value="NNG38304.1"/>
    <property type="molecule type" value="Genomic_DNA"/>
</dbReference>
<evidence type="ECO:0000256" key="1">
    <source>
        <dbReference type="SAM" id="Phobius"/>
    </source>
</evidence>
<organism evidence="2 3">
    <name type="scientific">Flexivirga aerilata</name>
    <dbReference type="NCBI Taxonomy" id="1656889"/>
    <lineage>
        <taxon>Bacteria</taxon>
        <taxon>Bacillati</taxon>
        <taxon>Actinomycetota</taxon>
        <taxon>Actinomycetes</taxon>
        <taxon>Micrococcales</taxon>
        <taxon>Dermacoccaceae</taxon>
        <taxon>Flexivirga</taxon>
    </lineage>
</organism>
<protein>
    <submittedName>
        <fullName evidence="2">DUF1345 domain-containing protein</fullName>
    </submittedName>
</protein>
<dbReference type="InterPro" id="IPR009781">
    <property type="entry name" value="DUF1345"/>
</dbReference>
<keyword evidence="1" id="KW-0472">Membrane</keyword>
<sequence>MRDPRDVWWRSTRRLAEIVLVLLGIAFAVAPDDMLNLIILVAWDVLALAIIVTRWLAVRRAARGHETGWIHQVSGHRVAFLSALLASLTGMAGGLLIAKPELIFDGGVNPDLVTAIRIIAVPAVFAGWALLQFAYADRYARLYYEGQQQPHTLAFPETDDPDESDFAYFAFTLGTSFATSDVNVQDRRTRYVVLTHSVLAFFYNSIILSIAISVLR</sequence>
<accession>A0A849ABM5</accession>
<name>A0A849ABM5_9MICO</name>
<feature type="transmembrane region" description="Helical" evidence="1">
    <location>
        <begin position="37"/>
        <end position="57"/>
    </location>
</feature>
<evidence type="ECO:0000313" key="2">
    <source>
        <dbReference type="EMBL" id="NNG38304.1"/>
    </source>
</evidence>
<dbReference type="AlphaFoldDB" id="A0A849ABM5"/>
<proteinExistence type="predicted"/>
<comment type="caution">
    <text evidence="2">The sequence shown here is derived from an EMBL/GenBank/DDBJ whole genome shotgun (WGS) entry which is preliminary data.</text>
</comment>
<keyword evidence="3" id="KW-1185">Reference proteome</keyword>
<keyword evidence="1" id="KW-0812">Transmembrane</keyword>
<evidence type="ECO:0000313" key="3">
    <source>
        <dbReference type="Proteomes" id="UP000557772"/>
    </source>
</evidence>
<gene>
    <name evidence="2" type="ORF">HJ588_03320</name>
</gene>
<keyword evidence="1" id="KW-1133">Transmembrane helix</keyword>
<reference evidence="2 3" key="1">
    <citation type="submission" date="2020-05" db="EMBL/GenBank/DDBJ databases">
        <title>Flexivirga sp. ID2601S isolated from air conditioner.</title>
        <authorList>
            <person name="Kim D.H."/>
        </authorList>
    </citation>
    <scope>NUCLEOTIDE SEQUENCE [LARGE SCALE GENOMIC DNA]</scope>
    <source>
        <strain evidence="2 3">ID2601S</strain>
    </source>
</reference>
<feature type="transmembrane region" description="Helical" evidence="1">
    <location>
        <begin position="191"/>
        <end position="215"/>
    </location>
</feature>